<dbReference type="EMBL" id="FOIL01000055">
    <property type="protein sequence ID" value="SET85897.1"/>
    <property type="molecule type" value="Genomic_DNA"/>
</dbReference>
<sequence>MRTVKDPDTRKQEILSGALLVFAQKGYDKTTISDIARELGISQGLCYRYYASKEEIYDAAVEEYADIIVRANLKRFDSKGKTLKEKIRSFSGSLKEYREPEKDNELLYSLFHSEGSQKMHDQLMIKTAAKLVPHIKKELEKARDAGEINISDIDALSYFFVYGQLGMLLEHGSEKDCGKRIQDILIEILNL</sequence>
<protein>
    <submittedName>
        <fullName evidence="4">Transcriptional regulator, TetR family</fullName>
    </submittedName>
</protein>
<evidence type="ECO:0000313" key="5">
    <source>
        <dbReference type="Proteomes" id="UP000199820"/>
    </source>
</evidence>
<dbReference type="AlphaFoldDB" id="A0A1I0HRG9"/>
<dbReference type="InterPro" id="IPR001647">
    <property type="entry name" value="HTH_TetR"/>
</dbReference>
<dbReference type="PANTHER" id="PTHR43479">
    <property type="entry name" value="ACREF/ENVCD OPERON REPRESSOR-RELATED"/>
    <property type="match status" value="1"/>
</dbReference>
<proteinExistence type="predicted"/>
<evidence type="ECO:0000259" key="3">
    <source>
        <dbReference type="PROSITE" id="PS50977"/>
    </source>
</evidence>
<evidence type="ECO:0000256" key="1">
    <source>
        <dbReference type="ARBA" id="ARBA00023125"/>
    </source>
</evidence>
<evidence type="ECO:0000256" key="2">
    <source>
        <dbReference type="PROSITE-ProRule" id="PRU00335"/>
    </source>
</evidence>
<keyword evidence="1 2" id="KW-0238">DNA-binding</keyword>
<reference evidence="4 5" key="1">
    <citation type="submission" date="2016-10" db="EMBL/GenBank/DDBJ databases">
        <authorList>
            <person name="de Groot N.N."/>
        </authorList>
    </citation>
    <scope>NUCLEOTIDE SEQUENCE [LARGE SCALE GENOMIC DNA]</scope>
    <source>
        <strain evidence="4 5">KH1P1</strain>
    </source>
</reference>
<dbReference type="Gene3D" id="1.10.357.10">
    <property type="entry name" value="Tetracycline Repressor, domain 2"/>
    <property type="match status" value="1"/>
</dbReference>
<dbReference type="SUPFAM" id="SSF46689">
    <property type="entry name" value="Homeodomain-like"/>
    <property type="match status" value="1"/>
</dbReference>
<name>A0A1I0HRG9_9FIRM</name>
<dbReference type="Pfam" id="PF00440">
    <property type="entry name" value="TetR_N"/>
    <property type="match status" value="1"/>
</dbReference>
<dbReference type="PANTHER" id="PTHR43479:SF11">
    <property type="entry name" value="ACREF_ENVCD OPERON REPRESSOR-RELATED"/>
    <property type="match status" value="1"/>
</dbReference>
<dbReference type="GO" id="GO:0003677">
    <property type="term" value="F:DNA binding"/>
    <property type="evidence" value="ECO:0007669"/>
    <property type="project" value="UniProtKB-UniRule"/>
</dbReference>
<dbReference type="InterPro" id="IPR050624">
    <property type="entry name" value="HTH-type_Tx_Regulator"/>
</dbReference>
<feature type="DNA-binding region" description="H-T-H motif" evidence="2">
    <location>
        <begin position="31"/>
        <end position="50"/>
    </location>
</feature>
<keyword evidence="5" id="KW-1185">Reference proteome</keyword>
<dbReference type="PROSITE" id="PS50977">
    <property type="entry name" value="HTH_TETR_2"/>
    <property type="match status" value="1"/>
</dbReference>
<accession>A0A1I0HRG9</accession>
<dbReference type="RefSeq" id="WP_074650269.1">
    <property type="nucleotide sequence ID" value="NZ_FOIL01000055.1"/>
</dbReference>
<gene>
    <name evidence="4" type="ORF">SAMN04487771_10559</name>
</gene>
<evidence type="ECO:0000313" key="4">
    <source>
        <dbReference type="EMBL" id="SET85897.1"/>
    </source>
</evidence>
<dbReference type="PRINTS" id="PR00455">
    <property type="entry name" value="HTHTETR"/>
</dbReference>
<dbReference type="Proteomes" id="UP000199820">
    <property type="component" value="Unassembled WGS sequence"/>
</dbReference>
<organism evidence="4 5">
    <name type="scientific">[Clostridium] aminophilum</name>
    <dbReference type="NCBI Taxonomy" id="1526"/>
    <lineage>
        <taxon>Bacteria</taxon>
        <taxon>Bacillati</taxon>
        <taxon>Bacillota</taxon>
        <taxon>Clostridia</taxon>
        <taxon>Lachnospirales</taxon>
        <taxon>Lachnospiraceae</taxon>
    </lineage>
</organism>
<feature type="domain" description="HTH tetR-type" evidence="3">
    <location>
        <begin position="8"/>
        <end position="68"/>
    </location>
</feature>
<dbReference type="InterPro" id="IPR009057">
    <property type="entry name" value="Homeodomain-like_sf"/>
</dbReference>